<organism evidence="1 2">
    <name type="scientific">Puccinia sorghi</name>
    <dbReference type="NCBI Taxonomy" id="27349"/>
    <lineage>
        <taxon>Eukaryota</taxon>
        <taxon>Fungi</taxon>
        <taxon>Dikarya</taxon>
        <taxon>Basidiomycota</taxon>
        <taxon>Pucciniomycotina</taxon>
        <taxon>Pucciniomycetes</taxon>
        <taxon>Pucciniales</taxon>
        <taxon>Pucciniaceae</taxon>
        <taxon>Puccinia</taxon>
    </lineage>
</organism>
<dbReference type="VEuPathDB" id="FungiDB:VP01_3885g4"/>
<dbReference type="OrthoDB" id="4847360at2759"/>
<evidence type="ECO:0008006" key="3">
    <source>
        <dbReference type="Google" id="ProtNLM"/>
    </source>
</evidence>
<name>A0A0L6UUS8_9BASI</name>
<protein>
    <recommendedName>
        <fullName evidence="3">Retrotransposon gag domain-containing protein</fullName>
    </recommendedName>
</protein>
<evidence type="ECO:0000313" key="2">
    <source>
        <dbReference type="Proteomes" id="UP000037035"/>
    </source>
</evidence>
<dbReference type="Proteomes" id="UP000037035">
    <property type="component" value="Unassembled WGS sequence"/>
</dbReference>
<sequence length="121" mass="13619">MHEHIAMCAHLDTTTGQRNPTPASNLVLAQPQPFNGTRGAAAKAFVGQIGLHAIAYPKRFPTDASQVEFAVLFMKDYTATWCQLYLDKVFNGEPVFVNDFLKDFRSSLFDQNRRHHAECYG</sequence>
<comment type="caution">
    <text evidence="1">The sequence shown here is derived from an EMBL/GenBank/DDBJ whole genome shotgun (WGS) entry which is preliminary data.</text>
</comment>
<dbReference type="AlphaFoldDB" id="A0A0L6UUS8"/>
<evidence type="ECO:0000313" key="1">
    <source>
        <dbReference type="EMBL" id="KNZ51620.1"/>
    </source>
</evidence>
<gene>
    <name evidence="1" type="ORF">VP01_3885g4</name>
</gene>
<proteinExistence type="predicted"/>
<keyword evidence="2" id="KW-1185">Reference proteome</keyword>
<dbReference type="EMBL" id="LAVV01008929">
    <property type="protein sequence ID" value="KNZ51620.1"/>
    <property type="molecule type" value="Genomic_DNA"/>
</dbReference>
<reference evidence="1 2" key="1">
    <citation type="submission" date="2015-08" db="EMBL/GenBank/DDBJ databases">
        <title>Next Generation Sequencing and Analysis of the Genome of Puccinia sorghi L Schw, the Causal Agent of Maize Common Rust.</title>
        <authorList>
            <person name="Rochi L."/>
            <person name="Burguener G."/>
            <person name="Darino M."/>
            <person name="Turjanski A."/>
            <person name="Kreff E."/>
            <person name="Dieguez M.J."/>
            <person name="Sacco F."/>
        </authorList>
    </citation>
    <scope>NUCLEOTIDE SEQUENCE [LARGE SCALE GENOMIC DNA]</scope>
    <source>
        <strain evidence="1 2">RO10H11247</strain>
    </source>
</reference>
<accession>A0A0L6UUS8</accession>